<dbReference type="GO" id="GO:0006487">
    <property type="term" value="P:protein N-linked glycosylation"/>
    <property type="evidence" value="ECO:0007669"/>
    <property type="project" value="TreeGrafter"/>
</dbReference>
<evidence type="ECO:0000313" key="2">
    <source>
        <dbReference type="EMBL" id="KAF9754248.1"/>
    </source>
</evidence>
<reference evidence="2" key="1">
    <citation type="submission" date="2020-10" db="EMBL/GenBank/DDBJ databases">
        <title>High-Quality Genome Resource of Clonostachys rosea strain S41 by Oxford Nanopore Long-Read Sequencing.</title>
        <authorList>
            <person name="Wang H."/>
        </authorList>
    </citation>
    <scope>NUCLEOTIDE SEQUENCE</scope>
    <source>
        <strain evidence="2">S41</strain>
    </source>
</reference>
<evidence type="ECO:0000313" key="3">
    <source>
        <dbReference type="Proteomes" id="UP000616885"/>
    </source>
</evidence>
<dbReference type="InterPro" id="IPR007577">
    <property type="entry name" value="GlycoTrfase_DXD_sugar-bd_CS"/>
</dbReference>
<dbReference type="SUPFAM" id="SSF53448">
    <property type="entry name" value="Nucleotide-diphospho-sugar transferases"/>
    <property type="match status" value="1"/>
</dbReference>
<protein>
    <recommendedName>
        <fullName evidence="4">Alpha-1,6-mannosyltransferase HOC1</fullName>
    </recommendedName>
</protein>
<dbReference type="Proteomes" id="UP000616885">
    <property type="component" value="Unassembled WGS sequence"/>
</dbReference>
<dbReference type="GO" id="GO:0000136">
    <property type="term" value="C:mannan polymerase complex"/>
    <property type="evidence" value="ECO:0007669"/>
    <property type="project" value="TreeGrafter"/>
</dbReference>
<dbReference type="InterPro" id="IPR039367">
    <property type="entry name" value="Och1-like"/>
</dbReference>
<dbReference type="PANTHER" id="PTHR31834:SF8">
    <property type="entry name" value="TRANSFERASE, PUTATIVE (AFU_ORTHOLOGUE AFUA_6G14040)-RELATED"/>
    <property type="match status" value="1"/>
</dbReference>
<dbReference type="Pfam" id="PF04488">
    <property type="entry name" value="Gly_transf_sug"/>
    <property type="match status" value="1"/>
</dbReference>
<proteinExistence type="inferred from homology"/>
<dbReference type="AlphaFoldDB" id="A0A8H7TRF2"/>
<gene>
    <name evidence="2" type="ORF">IM811_013006</name>
</gene>
<dbReference type="Gene3D" id="3.90.550.20">
    <property type="match status" value="1"/>
</dbReference>
<sequence>MTRRSWLVLVALSATTLLVVGHFTLIDLFPGDLLHRPSSANLNAIVEVPSKPFPKKIWQSWKDDSENPTERTIGYPHQWRAINPDWRYERMTHANMDNYVRDKTDPAIADVFTSLHEPILRADLLRYILMLMEGGVWADIDVYPHQPISNWIPDEYQESVNLVVGIENDHHKRPIWPGSPYSVQLSQYIILAKPNHPVFQKLVDQVVDNLRSLLQSKPGGSQVTFEDVMSTTGPFAYTKVLMEYFSEKTGIQHNGDEFDRLNHPVLIGDVLVLPKDSFGWLSHENTHKKGDPAFLLNISSLQVGVMGIRHRFRFYVRAISVK</sequence>
<dbReference type="InterPro" id="IPR029044">
    <property type="entry name" value="Nucleotide-diphossugar_trans"/>
</dbReference>
<organism evidence="2 3">
    <name type="scientific">Bionectria ochroleuca</name>
    <name type="common">Gliocladium roseum</name>
    <dbReference type="NCBI Taxonomy" id="29856"/>
    <lineage>
        <taxon>Eukaryota</taxon>
        <taxon>Fungi</taxon>
        <taxon>Dikarya</taxon>
        <taxon>Ascomycota</taxon>
        <taxon>Pezizomycotina</taxon>
        <taxon>Sordariomycetes</taxon>
        <taxon>Hypocreomycetidae</taxon>
        <taxon>Hypocreales</taxon>
        <taxon>Bionectriaceae</taxon>
        <taxon>Clonostachys</taxon>
    </lineage>
</organism>
<evidence type="ECO:0000256" key="1">
    <source>
        <dbReference type="ARBA" id="ARBA00009003"/>
    </source>
</evidence>
<dbReference type="GO" id="GO:0000009">
    <property type="term" value="F:alpha-1,6-mannosyltransferase activity"/>
    <property type="evidence" value="ECO:0007669"/>
    <property type="project" value="InterPro"/>
</dbReference>
<accession>A0A8H7TRF2</accession>
<evidence type="ECO:0008006" key="4">
    <source>
        <dbReference type="Google" id="ProtNLM"/>
    </source>
</evidence>
<comment type="caution">
    <text evidence="2">The sequence shown here is derived from an EMBL/GenBank/DDBJ whole genome shotgun (WGS) entry which is preliminary data.</text>
</comment>
<dbReference type="EMBL" id="JADCTT010000004">
    <property type="protein sequence ID" value="KAF9754248.1"/>
    <property type="molecule type" value="Genomic_DNA"/>
</dbReference>
<name>A0A8H7TRF2_BIOOC</name>
<dbReference type="PANTHER" id="PTHR31834">
    <property type="entry name" value="INITIATION-SPECIFIC ALPHA-1,6-MANNOSYLTRANSFERASE"/>
    <property type="match status" value="1"/>
</dbReference>
<comment type="similarity">
    <text evidence="1">Belongs to the glycosyltransferase 32 family.</text>
</comment>